<dbReference type="InterPro" id="IPR037171">
    <property type="entry name" value="NagB/RpiA_transferase-like"/>
</dbReference>
<dbReference type="Pfam" id="PF08220">
    <property type="entry name" value="HTH_DeoR"/>
    <property type="match status" value="1"/>
</dbReference>
<dbReference type="InterPro" id="IPR036388">
    <property type="entry name" value="WH-like_DNA-bd_sf"/>
</dbReference>
<dbReference type="InterPro" id="IPR001034">
    <property type="entry name" value="DeoR_HTH"/>
</dbReference>
<keyword evidence="2" id="KW-0238">DNA-binding</keyword>
<keyword evidence="6" id="KW-1185">Reference proteome</keyword>
<evidence type="ECO:0000256" key="1">
    <source>
        <dbReference type="ARBA" id="ARBA00023015"/>
    </source>
</evidence>
<dbReference type="InterPro" id="IPR018356">
    <property type="entry name" value="Tscrpt_reg_HTH_DeoR_CS"/>
</dbReference>
<dbReference type="STRING" id="1423726.FC07_GL001239"/>
<accession>A0A0R1GLK4</accession>
<sequence>MDIGQRQKWIIDQVNKLETIKISDISKKLNISRETIRKDIYTLDQQGIVRAIRGGATLPNRVKETKYGKRKEEFITEKQEIARNAIRFIHNGDSVFLDYGSSAVQVAEAIKKSNLRELTVITSSTNVLKCLEFYNNNIQIIFLGGSFRQSEGSVSGPLTLNNISSIYCDVGFFGCGGVDLNAGITNHYFGEVEVSKKMMEHCKVKIVLADHSKFKKNALYKTSDISNVDVIISDCHIDDDIANRIRLADTTVISGDKH</sequence>
<dbReference type="AlphaFoldDB" id="A0A0R1GLK4"/>
<dbReference type="GO" id="GO:0003700">
    <property type="term" value="F:DNA-binding transcription factor activity"/>
    <property type="evidence" value="ECO:0007669"/>
    <property type="project" value="InterPro"/>
</dbReference>
<keyword evidence="1" id="KW-0805">Transcription regulation</keyword>
<dbReference type="EMBL" id="AZDA01000117">
    <property type="protein sequence ID" value="KRK33315.1"/>
    <property type="molecule type" value="Genomic_DNA"/>
</dbReference>
<protein>
    <recommendedName>
        <fullName evidence="4">HTH deoR-type domain-containing protein</fullName>
    </recommendedName>
</protein>
<dbReference type="PROSITE" id="PS51000">
    <property type="entry name" value="HTH_DEOR_2"/>
    <property type="match status" value="1"/>
</dbReference>
<evidence type="ECO:0000256" key="2">
    <source>
        <dbReference type="ARBA" id="ARBA00023125"/>
    </source>
</evidence>
<name>A0A0R1GLK4_9LACO</name>
<evidence type="ECO:0000259" key="4">
    <source>
        <dbReference type="PROSITE" id="PS51000"/>
    </source>
</evidence>
<feature type="domain" description="HTH deoR-type" evidence="4">
    <location>
        <begin position="3"/>
        <end position="58"/>
    </location>
</feature>
<dbReference type="PATRIC" id="fig|1423726.3.peg.1286"/>
<evidence type="ECO:0000313" key="6">
    <source>
        <dbReference type="Proteomes" id="UP000051461"/>
    </source>
</evidence>
<evidence type="ECO:0000256" key="3">
    <source>
        <dbReference type="ARBA" id="ARBA00023163"/>
    </source>
</evidence>
<dbReference type="SUPFAM" id="SSF46785">
    <property type="entry name" value="Winged helix' DNA-binding domain"/>
    <property type="match status" value="1"/>
</dbReference>
<dbReference type="Gene3D" id="3.40.50.1360">
    <property type="match status" value="1"/>
</dbReference>
<dbReference type="SMART" id="SM00420">
    <property type="entry name" value="HTH_DEOR"/>
    <property type="match status" value="1"/>
</dbReference>
<dbReference type="SUPFAM" id="SSF100950">
    <property type="entry name" value="NagB/RpiA/CoA transferase-like"/>
    <property type="match status" value="1"/>
</dbReference>
<dbReference type="Gene3D" id="1.10.10.10">
    <property type="entry name" value="Winged helix-like DNA-binding domain superfamily/Winged helix DNA-binding domain"/>
    <property type="match status" value="1"/>
</dbReference>
<comment type="caution">
    <text evidence="5">The sequence shown here is derived from an EMBL/GenBank/DDBJ whole genome shotgun (WGS) entry which is preliminary data.</text>
</comment>
<organism evidence="5 6">
    <name type="scientific">Loigolactobacillus bifermentans DSM 20003</name>
    <dbReference type="NCBI Taxonomy" id="1423726"/>
    <lineage>
        <taxon>Bacteria</taxon>
        <taxon>Bacillati</taxon>
        <taxon>Bacillota</taxon>
        <taxon>Bacilli</taxon>
        <taxon>Lactobacillales</taxon>
        <taxon>Lactobacillaceae</taxon>
        <taxon>Loigolactobacillus</taxon>
    </lineage>
</organism>
<dbReference type="PANTHER" id="PTHR30363">
    <property type="entry name" value="HTH-TYPE TRANSCRIPTIONAL REGULATOR SRLR-RELATED"/>
    <property type="match status" value="1"/>
</dbReference>
<dbReference type="GO" id="GO:0003677">
    <property type="term" value="F:DNA binding"/>
    <property type="evidence" value="ECO:0007669"/>
    <property type="project" value="UniProtKB-KW"/>
</dbReference>
<proteinExistence type="predicted"/>
<keyword evidence="3" id="KW-0804">Transcription</keyword>
<dbReference type="PROSITE" id="PS00894">
    <property type="entry name" value="HTH_DEOR_1"/>
    <property type="match status" value="1"/>
</dbReference>
<dbReference type="InterPro" id="IPR036390">
    <property type="entry name" value="WH_DNA-bd_sf"/>
</dbReference>
<dbReference type="Proteomes" id="UP000051461">
    <property type="component" value="Unassembled WGS sequence"/>
</dbReference>
<dbReference type="InterPro" id="IPR050313">
    <property type="entry name" value="Carb_Metab_HTH_regulators"/>
</dbReference>
<dbReference type="PANTHER" id="PTHR30363:SF44">
    <property type="entry name" value="AGA OPERON TRANSCRIPTIONAL REPRESSOR-RELATED"/>
    <property type="match status" value="1"/>
</dbReference>
<gene>
    <name evidence="5" type="ORF">FC07_GL001239</name>
</gene>
<dbReference type="SMART" id="SM01134">
    <property type="entry name" value="DeoRC"/>
    <property type="match status" value="1"/>
</dbReference>
<dbReference type="Pfam" id="PF00455">
    <property type="entry name" value="DeoRC"/>
    <property type="match status" value="1"/>
</dbReference>
<evidence type="ECO:0000313" key="5">
    <source>
        <dbReference type="EMBL" id="KRK33315.1"/>
    </source>
</evidence>
<dbReference type="RefSeq" id="WP_057905410.1">
    <property type="nucleotide sequence ID" value="NZ_AZDA01000117.1"/>
</dbReference>
<dbReference type="InterPro" id="IPR014036">
    <property type="entry name" value="DeoR-like_C"/>
</dbReference>
<reference evidence="5 6" key="1">
    <citation type="journal article" date="2015" name="Genome Announc.">
        <title>Expanding the biotechnology potential of lactobacilli through comparative genomics of 213 strains and associated genera.</title>
        <authorList>
            <person name="Sun Z."/>
            <person name="Harris H.M."/>
            <person name="McCann A."/>
            <person name="Guo C."/>
            <person name="Argimon S."/>
            <person name="Zhang W."/>
            <person name="Yang X."/>
            <person name="Jeffery I.B."/>
            <person name="Cooney J.C."/>
            <person name="Kagawa T.F."/>
            <person name="Liu W."/>
            <person name="Song Y."/>
            <person name="Salvetti E."/>
            <person name="Wrobel A."/>
            <person name="Rasinkangas P."/>
            <person name="Parkhill J."/>
            <person name="Rea M.C."/>
            <person name="O'Sullivan O."/>
            <person name="Ritari J."/>
            <person name="Douillard F.P."/>
            <person name="Paul Ross R."/>
            <person name="Yang R."/>
            <person name="Briner A.E."/>
            <person name="Felis G.E."/>
            <person name="de Vos W.M."/>
            <person name="Barrangou R."/>
            <person name="Klaenhammer T.R."/>
            <person name="Caufield P.W."/>
            <person name="Cui Y."/>
            <person name="Zhang H."/>
            <person name="O'Toole P.W."/>
        </authorList>
    </citation>
    <scope>NUCLEOTIDE SEQUENCE [LARGE SCALE GENOMIC DNA]</scope>
    <source>
        <strain evidence="5 6">DSM 20003</strain>
    </source>
</reference>
<dbReference type="OrthoDB" id="9798651at2"/>